<sequence>MTVQVETHYLYGYAVQLEADKDDALVTIEEYCLQQCRNFDGLDGTLYPARFGLGSLADSMSEFCDAAKRGLWLTAHDLRTAAQAYANSDLSAAERLWTAGRAWSKPHGYREQDLVRCDTFSTGAEVTLAPPPFNSRVGEVKDSVYQLVGTINDWVARLTGYDLLAKLLPLTLGDSGAVRRIGAAWSEMEPAFRAVAADLGHGMDVLSTHWNSDSGATGGASSAFDYHIRQRWIPAFEALAQVCDSGQQICEAMATEYEYVVESLLFALNFYSKRIKKALKTVMTAEKWSTFLWNLWQLVSTMWQMIEDAYHLMVKQLTVFKEAIEMMVANLIGMRNLMRGDFDALKTL</sequence>
<keyword evidence="2" id="KW-1185">Reference proteome</keyword>
<dbReference type="Proteomes" id="UP001595868">
    <property type="component" value="Unassembled WGS sequence"/>
</dbReference>
<evidence type="ECO:0000313" key="2">
    <source>
        <dbReference type="Proteomes" id="UP001595868"/>
    </source>
</evidence>
<accession>A0ABV8KWY4</accession>
<organism evidence="1 2">
    <name type="scientific">Micromonospora zhanjiangensis</name>
    <dbReference type="NCBI Taxonomy" id="1522057"/>
    <lineage>
        <taxon>Bacteria</taxon>
        <taxon>Bacillati</taxon>
        <taxon>Actinomycetota</taxon>
        <taxon>Actinomycetes</taxon>
        <taxon>Micromonosporales</taxon>
        <taxon>Micromonosporaceae</taxon>
        <taxon>Micromonospora</taxon>
    </lineage>
</organism>
<evidence type="ECO:0000313" key="1">
    <source>
        <dbReference type="EMBL" id="MFC4110345.1"/>
    </source>
</evidence>
<gene>
    <name evidence="1" type="ORF">ACFOX0_31050</name>
</gene>
<dbReference type="EMBL" id="JBHSBN010000039">
    <property type="protein sequence ID" value="MFC4110345.1"/>
    <property type="molecule type" value="Genomic_DNA"/>
</dbReference>
<comment type="caution">
    <text evidence="1">The sequence shown here is derived from an EMBL/GenBank/DDBJ whole genome shotgun (WGS) entry which is preliminary data.</text>
</comment>
<proteinExistence type="predicted"/>
<dbReference type="RefSeq" id="WP_377552663.1">
    <property type="nucleotide sequence ID" value="NZ_JBHSBN010000039.1"/>
</dbReference>
<name>A0ABV8KWY4_9ACTN</name>
<protein>
    <recommendedName>
        <fullName evidence="3">Excreted virulence factor EspC, type VII ESX diderm</fullName>
    </recommendedName>
</protein>
<evidence type="ECO:0008006" key="3">
    <source>
        <dbReference type="Google" id="ProtNLM"/>
    </source>
</evidence>
<reference evidence="2" key="1">
    <citation type="journal article" date="2019" name="Int. J. Syst. Evol. Microbiol.">
        <title>The Global Catalogue of Microorganisms (GCM) 10K type strain sequencing project: providing services to taxonomists for standard genome sequencing and annotation.</title>
        <authorList>
            <consortium name="The Broad Institute Genomics Platform"/>
            <consortium name="The Broad Institute Genome Sequencing Center for Infectious Disease"/>
            <person name="Wu L."/>
            <person name="Ma J."/>
        </authorList>
    </citation>
    <scope>NUCLEOTIDE SEQUENCE [LARGE SCALE GENOMIC DNA]</scope>
    <source>
        <strain evidence="2">2902at01</strain>
    </source>
</reference>